<dbReference type="GO" id="GO:0033969">
    <property type="term" value="F:gamma-glutamyl-gamma-aminobutyrate hydrolase activity"/>
    <property type="evidence" value="ECO:0007669"/>
    <property type="project" value="TreeGrafter"/>
</dbReference>
<dbReference type="AlphaFoldDB" id="A0A1W6BVW3"/>
<proteinExistence type="predicted"/>
<dbReference type="PROSITE" id="PS51273">
    <property type="entry name" value="GATASE_TYPE_1"/>
    <property type="match status" value="1"/>
</dbReference>
<dbReference type="Gene3D" id="3.40.50.880">
    <property type="match status" value="1"/>
</dbReference>
<name>A0A1W6BVW3_9BACT</name>
<keyword evidence="1" id="KW-0378">Hydrolase</keyword>
<dbReference type="PANTHER" id="PTHR43235">
    <property type="entry name" value="GLUTAMINE AMIDOTRANSFERASE PB2B2.05-RELATED"/>
    <property type="match status" value="1"/>
</dbReference>
<dbReference type="KEGG" id="ccun:CCUN_0550"/>
<dbReference type="Pfam" id="PF07722">
    <property type="entry name" value="Peptidase_C26"/>
    <property type="match status" value="1"/>
</dbReference>
<gene>
    <name evidence="1" type="ORF">CCUN_0550</name>
</gene>
<dbReference type="InterPro" id="IPR044668">
    <property type="entry name" value="PuuD-like"/>
</dbReference>
<dbReference type="EMBL" id="CP020867">
    <property type="protein sequence ID" value="ARJ56187.1"/>
    <property type="molecule type" value="Genomic_DNA"/>
</dbReference>
<dbReference type="InterPro" id="IPR029062">
    <property type="entry name" value="Class_I_gatase-like"/>
</dbReference>
<dbReference type="InterPro" id="IPR011697">
    <property type="entry name" value="Peptidase_C26"/>
</dbReference>
<dbReference type="SUPFAM" id="SSF52317">
    <property type="entry name" value="Class I glutamine amidotransferase-like"/>
    <property type="match status" value="1"/>
</dbReference>
<sequence>MIIAISSSSMKIKTNIFPDKFYLNADYVKSLLALKQDLGVMMIPYCNKQNAKELLKRSDGLILSGGFDISPCIYGEKPKKLLGKTCKKRDIFELDLLECALEIGLNVFGICRGMQLINVFFGGHLYQDLSYMKTEQNHIQKEKPSKASHRVKIIENSFLSAFLPKNIWVNSFHHQAISSLGENLKICAKNKKIIEGIELKESKNLVFGVQWHPEVMKDQYSKLIFEKFLENCCRNEK</sequence>
<dbReference type="RefSeq" id="WP_051521746.1">
    <property type="nucleotide sequence ID" value="NZ_CP020867.1"/>
</dbReference>
<organism evidence="1 2">
    <name type="scientific">Campylobacter cuniculorum DSM 23162 = LMG 24588</name>
    <dbReference type="NCBI Taxonomy" id="1121267"/>
    <lineage>
        <taxon>Bacteria</taxon>
        <taxon>Pseudomonadati</taxon>
        <taxon>Campylobacterota</taxon>
        <taxon>Epsilonproteobacteria</taxon>
        <taxon>Campylobacterales</taxon>
        <taxon>Campylobacteraceae</taxon>
        <taxon>Campylobacter</taxon>
    </lineage>
</organism>
<evidence type="ECO:0000313" key="1">
    <source>
        <dbReference type="EMBL" id="ARJ56187.1"/>
    </source>
</evidence>
<dbReference type="PANTHER" id="PTHR43235:SF1">
    <property type="entry name" value="GLUTAMINE AMIDOTRANSFERASE PB2B2.05-RELATED"/>
    <property type="match status" value="1"/>
</dbReference>
<dbReference type="Proteomes" id="UP000192902">
    <property type="component" value="Chromosome"/>
</dbReference>
<dbReference type="GO" id="GO:0005829">
    <property type="term" value="C:cytosol"/>
    <property type="evidence" value="ECO:0007669"/>
    <property type="project" value="TreeGrafter"/>
</dbReference>
<evidence type="ECO:0000313" key="2">
    <source>
        <dbReference type="Proteomes" id="UP000192902"/>
    </source>
</evidence>
<dbReference type="CDD" id="cd01745">
    <property type="entry name" value="GATase1_2"/>
    <property type="match status" value="1"/>
</dbReference>
<dbReference type="OrthoDB" id="9813383at2"/>
<dbReference type="eggNOG" id="COG2071">
    <property type="taxonomic scope" value="Bacteria"/>
</dbReference>
<accession>A0A1W6BVW3</accession>
<dbReference type="STRING" id="1121267.CCUN_0550"/>
<protein>
    <submittedName>
        <fullName evidence="1">Gamma-glutamyl hydrolase, peptidase C26 family</fullName>
    </submittedName>
</protein>
<dbReference type="GO" id="GO:0006598">
    <property type="term" value="P:polyamine catabolic process"/>
    <property type="evidence" value="ECO:0007669"/>
    <property type="project" value="TreeGrafter"/>
</dbReference>
<reference evidence="1 2" key="1">
    <citation type="submission" date="2017-04" db="EMBL/GenBank/DDBJ databases">
        <title>Complete genome sequence of the Campylobacter cuniculorum type strain LMG24588.</title>
        <authorList>
            <person name="Miller W.G."/>
            <person name="Yee E."/>
            <person name="Revez J."/>
            <person name="Bono J.L."/>
            <person name="Rossi M."/>
        </authorList>
    </citation>
    <scope>NUCLEOTIDE SEQUENCE [LARGE SCALE GENOMIC DNA]</scope>
    <source>
        <strain evidence="1 2">LMG 24588</strain>
    </source>
</reference>